<feature type="non-terminal residue" evidence="1">
    <location>
        <position position="1"/>
    </location>
</feature>
<protein>
    <submittedName>
        <fullName evidence="1">Uncharacterized protein</fullName>
    </submittedName>
</protein>
<name>X1JY99_9ZZZZ</name>
<reference evidence="1" key="1">
    <citation type="journal article" date="2014" name="Front. Microbiol.">
        <title>High frequency of phylogenetically diverse reductive dehalogenase-homologous genes in deep subseafloor sedimentary metagenomes.</title>
        <authorList>
            <person name="Kawai M."/>
            <person name="Futagami T."/>
            <person name="Toyoda A."/>
            <person name="Takaki Y."/>
            <person name="Nishi S."/>
            <person name="Hori S."/>
            <person name="Arai W."/>
            <person name="Tsubouchi T."/>
            <person name="Morono Y."/>
            <person name="Uchiyama I."/>
            <person name="Ito T."/>
            <person name="Fujiyama A."/>
            <person name="Inagaki F."/>
            <person name="Takami H."/>
        </authorList>
    </citation>
    <scope>NUCLEOTIDE SEQUENCE</scope>
    <source>
        <strain evidence="1">Expedition CK06-06</strain>
    </source>
</reference>
<proteinExistence type="predicted"/>
<sequence>LCFLQSGVEVKSFGISMGPEPLLEECKAFLEYQGVDPMGPKVVKLVEDIIKEAT</sequence>
<organism evidence="1">
    <name type="scientific">marine sediment metagenome</name>
    <dbReference type="NCBI Taxonomy" id="412755"/>
    <lineage>
        <taxon>unclassified sequences</taxon>
        <taxon>metagenomes</taxon>
        <taxon>ecological metagenomes</taxon>
    </lineage>
</organism>
<evidence type="ECO:0000313" key="1">
    <source>
        <dbReference type="EMBL" id="GAH83234.1"/>
    </source>
</evidence>
<dbReference type="AlphaFoldDB" id="X1JY99"/>
<accession>X1JY99</accession>
<dbReference type="EMBL" id="BARU01039633">
    <property type="protein sequence ID" value="GAH83234.1"/>
    <property type="molecule type" value="Genomic_DNA"/>
</dbReference>
<comment type="caution">
    <text evidence="1">The sequence shown here is derived from an EMBL/GenBank/DDBJ whole genome shotgun (WGS) entry which is preliminary data.</text>
</comment>
<gene>
    <name evidence="1" type="ORF">S03H2_61397</name>
</gene>